<protein>
    <submittedName>
        <fullName evidence="1">Uncharacterized protein</fullName>
    </submittedName>
</protein>
<dbReference type="EMBL" id="MN850573">
    <property type="protein sequence ID" value="QHR65886.1"/>
    <property type="molecule type" value="Genomic_DNA"/>
</dbReference>
<name>A0A6B9WMG1_9CAUD</name>
<keyword evidence="2" id="KW-1185">Reference proteome</keyword>
<sequence length="34" mass="3942">MMTFIVGVVVGYFGHKYQDVIIAKVDEVIEKFKH</sequence>
<evidence type="ECO:0000313" key="1">
    <source>
        <dbReference type="EMBL" id="QHR65886.1"/>
    </source>
</evidence>
<reference evidence="2" key="1">
    <citation type="submission" date="2019-12" db="EMBL/GenBank/DDBJ databases">
        <authorList>
            <person name="Olsen N.S."/>
            <person name="Junco L.M.F."/>
            <person name="Kot W."/>
            <person name="Hansen L.H."/>
        </authorList>
    </citation>
    <scope>NUCLEOTIDE SEQUENCE [LARGE SCALE GENOMIC DNA]</scope>
</reference>
<gene>
    <name evidence="1" type="ORF">muut_89</name>
</gene>
<dbReference type="Proteomes" id="UP000465124">
    <property type="component" value="Segment"/>
</dbReference>
<organism evidence="1 2">
    <name type="scientific">Escherichia phage muut</name>
    <dbReference type="NCBI Taxonomy" id="2696426"/>
    <lineage>
        <taxon>Viruses</taxon>
        <taxon>Duplodnaviria</taxon>
        <taxon>Heunggongvirae</taxon>
        <taxon>Uroviricota</taxon>
        <taxon>Caudoviricetes</taxon>
        <taxon>Stephanstirmvirinae</taxon>
        <taxon>Justusliebigvirus</taxon>
        <taxon>Justusliebigvirus muut</taxon>
    </lineage>
</organism>
<proteinExistence type="predicted"/>
<accession>A0A6B9WMG1</accession>
<evidence type="ECO:0000313" key="2">
    <source>
        <dbReference type="Proteomes" id="UP000465124"/>
    </source>
</evidence>